<dbReference type="EMBL" id="CP015093">
    <property type="protein sequence ID" value="APZ52448.1"/>
    <property type="molecule type" value="Genomic_DNA"/>
</dbReference>
<name>A0A1P8USW8_9RHOB</name>
<evidence type="ECO:0000313" key="1">
    <source>
        <dbReference type="EMBL" id="APZ52448.1"/>
    </source>
</evidence>
<evidence type="ECO:0000313" key="2">
    <source>
        <dbReference type="Proteomes" id="UP000187059"/>
    </source>
</evidence>
<dbReference type="KEGG" id="paby:Ga0080574_TMP2114"/>
<dbReference type="AlphaFoldDB" id="A0A1P8USW8"/>
<keyword evidence="2" id="KW-1185">Reference proteome</keyword>
<gene>
    <name evidence="1" type="ORF">Ga0080574_TMP2114</name>
</gene>
<proteinExistence type="predicted"/>
<accession>A0A1P8USW8</accession>
<reference evidence="1 2" key="1">
    <citation type="submission" date="2016-04" db="EMBL/GenBank/DDBJ databases">
        <title>Deep-sea bacteria in the southern Pacific.</title>
        <authorList>
            <person name="Tang K."/>
        </authorList>
    </citation>
    <scope>NUCLEOTIDE SEQUENCE [LARGE SCALE GENOMIC DNA]</scope>
    <source>
        <strain evidence="1 2">JLT2014</strain>
    </source>
</reference>
<dbReference type="Proteomes" id="UP000187059">
    <property type="component" value="Chromosome"/>
</dbReference>
<protein>
    <submittedName>
        <fullName evidence="1">Uncharacterized protein</fullName>
    </submittedName>
</protein>
<organism evidence="1 2">
    <name type="scientific">Salipiger abyssi</name>
    <dbReference type="NCBI Taxonomy" id="1250539"/>
    <lineage>
        <taxon>Bacteria</taxon>
        <taxon>Pseudomonadati</taxon>
        <taxon>Pseudomonadota</taxon>
        <taxon>Alphaproteobacteria</taxon>
        <taxon>Rhodobacterales</taxon>
        <taxon>Roseobacteraceae</taxon>
        <taxon>Salipiger</taxon>
    </lineage>
</organism>
<sequence length="162" mass="17834">MRSPSVQRQQAEIRKGPPDVDAKLKTYVAHIVLPERLHSLFRNLIPYFIISVNRSRRGGTQKTCTEDAAKAAPERIGEAITPWKIVTLSKGEGHRHARATPPPAATAAPAMAVTLLFDFRVTCGRAAVPPPCRDVCRNASMPVSPPRCLRNPARDRRCPPNV</sequence>
<dbReference type="STRING" id="1250539.Ga0080574_TMP2114"/>